<proteinExistence type="predicted"/>
<dbReference type="STRING" id="579105.SAMN04488096_10314"/>
<reference evidence="1 2" key="1">
    <citation type="submission" date="2016-11" db="EMBL/GenBank/DDBJ databases">
        <authorList>
            <person name="Jaros S."/>
            <person name="Januszkiewicz K."/>
            <person name="Wedrychowicz H."/>
        </authorList>
    </citation>
    <scope>NUCLEOTIDE SEQUENCE [LARGE SCALE GENOMIC DNA]</scope>
    <source>
        <strain evidence="1 2">DSM 21425</strain>
    </source>
</reference>
<organism evidence="1 2">
    <name type="scientific">Mesonia phycicola</name>
    <dbReference type="NCBI Taxonomy" id="579105"/>
    <lineage>
        <taxon>Bacteria</taxon>
        <taxon>Pseudomonadati</taxon>
        <taxon>Bacteroidota</taxon>
        <taxon>Flavobacteriia</taxon>
        <taxon>Flavobacteriales</taxon>
        <taxon>Flavobacteriaceae</taxon>
        <taxon>Mesonia</taxon>
    </lineage>
</organism>
<sequence>MKIAILGWGSLIWNPKSLQYNTTFGWQKDDPMLPLEFSRISQDSRLTLVLDPNAILVQSLYAISTNTTIEEVVLNLAVREGSARSAIGYYDKHTNKTKPNDFKYIANIKEWLTNHPEINVVIWINLKANWEETDRVKSKTRSRLEYLKSLDGLTKTITEEYIRKTPIQIATNFRKEIEKKLKWYPIEL</sequence>
<evidence type="ECO:0000313" key="1">
    <source>
        <dbReference type="EMBL" id="SHI60827.1"/>
    </source>
</evidence>
<evidence type="ECO:0000313" key="2">
    <source>
        <dbReference type="Proteomes" id="UP000184225"/>
    </source>
</evidence>
<dbReference type="EMBL" id="FQYY01000003">
    <property type="protein sequence ID" value="SHI60827.1"/>
    <property type="molecule type" value="Genomic_DNA"/>
</dbReference>
<protein>
    <submittedName>
        <fullName evidence="1">Uncharacterized protein</fullName>
    </submittedName>
</protein>
<dbReference type="Proteomes" id="UP000184225">
    <property type="component" value="Unassembled WGS sequence"/>
</dbReference>
<gene>
    <name evidence="1" type="ORF">SAMN04488096_10314</name>
</gene>
<dbReference type="AlphaFoldDB" id="A0A1M6CIK2"/>
<name>A0A1M6CIK2_9FLAO</name>
<dbReference type="RefSeq" id="WP_073148791.1">
    <property type="nucleotide sequence ID" value="NZ_FQYY01000003.1"/>
</dbReference>
<accession>A0A1M6CIK2</accession>
<keyword evidence="2" id="KW-1185">Reference proteome</keyword>